<comment type="caution">
    <text evidence="8">The sequence shown here is derived from an EMBL/GenBank/DDBJ whole genome shotgun (WGS) entry which is preliminary data.</text>
</comment>
<keyword evidence="3 6" id="KW-0560">Oxidoreductase</keyword>
<feature type="binding site" evidence="6">
    <location>
        <position position="10"/>
    </location>
    <ligand>
        <name>FMN</name>
        <dbReference type="ChEBI" id="CHEBI:58210"/>
    </ligand>
</feature>
<dbReference type="EC" id="1.7.1.17" evidence="6"/>
<dbReference type="InterPro" id="IPR029039">
    <property type="entry name" value="Flavoprotein-like_sf"/>
</dbReference>
<evidence type="ECO:0000313" key="8">
    <source>
        <dbReference type="EMBL" id="MFC0320658.1"/>
    </source>
</evidence>
<keyword evidence="2 6" id="KW-0288">FMN</keyword>
<evidence type="ECO:0000256" key="1">
    <source>
        <dbReference type="ARBA" id="ARBA00022630"/>
    </source>
</evidence>
<dbReference type="SUPFAM" id="SSF52218">
    <property type="entry name" value="Flavoproteins"/>
    <property type="match status" value="1"/>
</dbReference>
<comment type="cofactor">
    <cofactor evidence="6">
        <name>FMN</name>
        <dbReference type="ChEBI" id="CHEBI:58210"/>
    </cofactor>
    <text evidence="6">Binds 1 FMN per subunit.</text>
</comment>
<evidence type="ECO:0000256" key="2">
    <source>
        <dbReference type="ARBA" id="ARBA00022643"/>
    </source>
</evidence>
<dbReference type="InterPro" id="IPR003680">
    <property type="entry name" value="Flavodoxin_fold"/>
</dbReference>
<accession>A0ABV6HP46</accession>
<reference evidence="8 9" key="1">
    <citation type="submission" date="2024-09" db="EMBL/GenBank/DDBJ databases">
        <authorList>
            <person name="Sun Q."/>
            <person name="Mori K."/>
        </authorList>
    </citation>
    <scope>NUCLEOTIDE SEQUENCE [LARGE SCALE GENOMIC DNA]</scope>
    <source>
        <strain evidence="8 9">CCM 7765</strain>
    </source>
</reference>
<feature type="binding site" evidence="6">
    <location>
        <begin position="16"/>
        <end position="18"/>
    </location>
    <ligand>
        <name>FMN</name>
        <dbReference type="ChEBI" id="CHEBI:58210"/>
    </ligand>
</feature>
<evidence type="ECO:0000313" key="9">
    <source>
        <dbReference type="Proteomes" id="UP001589774"/>
    </source>
</evidence>
<name>A0ABV6HP46_9SPHI</name>
<keyword evidence="9" id="KW-1185">Reference proteome</keyword>
<dbReference type="PANTHER" id="PTHR43741:SF2">
    <property type="entry name" value="FMN-DEPENDENT NADH:QUINONE OXIDOREDUCTASE"/>
    <property type="match status" value="1"/>
</dbReference>
<evidence type="ECO:0000256" key="6">
    <source>
        <dbReference type="HAMAP-Rule" id="MF_01216"/>
    </source>
</evidence>
<dbReference type="HAMAP" id="MF_01216">
    <property type="entry name" value="Azoreductase_type1"/>
    <property type="match status" value="1"/>
</dbReference>
<comment type="similarity">
    <text evidence="6">Belongs to the azoreductase type 1 family.</text>
</comment>
<proteinExistence type="inferred from homology"/>
<comment type="catalytic activity">
    <reaction evidence="5">
        <text>N,N-dimethyl-1,4-phenylenediamine + anthranilate + 2 NAD(+) = 2-(4-dimethylaminophenyl)diazenylbenzoate + 2 NADH + 2 H(+)</text>
        <dbReference type="Rhea" id="RHEA:55872"/>
        <dbReference type="ChEBI" id="CHEBI:15378"/>
        <dbReference type="ChEBI" id="CHEBI:15783"/>
        <dbReference type="ChEBI" id="CHEBI:16567"/>
        <dbReference type="ChEBI" id="CHEBI:57540"/>
        <dbReference type="ChEBI" id="CHEBI:57945"/>
        <dbReference type="ChEBI" id="CHEBI:71579"/>
        <dbReference type="EC" id="1.7.1.17"/>
    </reaction>
    <physiologicalReaction direction="right-to-left" evidence="5">
        <dbReference type="Rhea" id="RHEA:55874"/>
    </physiologicalReaction>
</comment>
<evidence type="ECO:0000256" key="4">
    <source>
        <dbReference type="ARBA" id="ARBA00023027"/>
    </source>
</evidence>
<dbReference type="Proteomes" id="UP001589774">
    <property type="component" value="Unassembled WGS sequence"/>
</dbReference>
<comment type="subunit">
    <text evidence="6">Homodimer.</text>
</comment>
<dbReference type="EMBL" id="JBHLWO010000002">
    <property type="protein sequence ID" value="MFC0320658.1"/>
    <property type="molecule type" value="Genomic_DNA"/>
</dbReference>
<dbReference type="InterPro" id="IPR023048">
    <property type="entry name" value="NADH:quinone_OxRdtase_FMN_depd"/>
</dbReference>
<dbReference type="RefSeq" id="WP_149106084.1">
    <property type="nucleotide sequence ID" value="NZ_JBHLWO010000002.1"/>
</dbReference>
<comment type="catalytic activity">
    <reaction evidence="6">
        <text>2 a quinone + NADH + H(+) = 2 a 1,4-benzosemiquinone + NAD(+)</text>
        <dbReference type="Rhea" id="RHEA:65952"/>
        <dbReference type="ChEBI" id="CHEBI:15378"/>
        <dbReference type="ChEBI" id="CHEBI:57540"/>
        <dbReference type="ChEBI" id="CHEBI:57945"/>
        <dbReference type="ChEBI" id="CHEBI:132124"/>
        <dbReference type="ChEBI" id="CHEBI:134225"/>
    </reaction>
</comment>
<comment type="caution">
    <text evidence="6">Lacks conserved residue(s) required for the propagation of feature annotation.</text>
</comment>
<evidence type="ECO:0000256" key="5">
    <source>
        <dbReference type="ARBA" id="ARBA00048542"/>
    </source>
</evidence>
<dbReference type="Gene3D" id="3.40.50.360">
    <property type="match status" value="1"/>
</dbReference>
<evidence type="ECO:0000256" key="3">
    <source>
        <dbReference type="ARBA" id="ARBA00023002"/>
    </source>
</evidence>
<dbReference type="InterPro" id="IPR050104">
    <property type="entry name" value="FMN-dep_NADH:Q_OxRdtase_AzoR1"/>
</dbReference>
<gene>
    <name evidence="6" type="primary">azoR</name>
    <name evidence="8" type="ORF">ACFFI0_20200</name>
</gene>
<organism evidence="8 9">
    <name type="scientific">Olivibacter oleidegradans</name>
    <dbReference type="NCBI Taxonomy" id="760123"/>
    <lineage>
        <taxon>Bacteria</taxon>
        <taxon>Pseudomonadati</taxon>
        <taxon>Bacteroidota</taxon>
        <taxon>Sphingobacteriia</taxon>
        <taxon>Sphingobacteriales</taxon>
        <taxon>Sphingobacteriaceae</taxon>
        <taxon>Olivibacter</taxon>
    </lineage>
</organism>
<dbReference type="EC" id="1.6.5.-" evidence="6"/>
<dbReference type="PANTHER" id="PTHR43741">
    <property type="entry name" value="FMN-DEPENDENT NADH-AZOREDUCTASE 1"/>
    <property type="match status" value="1"/>
</dbReference>
<protein>
    <recommendedName>
        <fullName evidence="6">FMN dependent NADH:quinone oxidoreductase</fullName>
        <ecNumber evidence="6">1.6.5.-</ecNumber>
    </recommendedName>
    <alternativeName>
        <fullName evidence="6">Azo-dye reductase</fullName>
    </alternativeName>
    <alternativeName>
        <fullName evidence="6">FMN-dependent NADH-azo compound oxidoreductase</fullName>
    </alternativeName>
    <alternativeName>
        <fullName evidence="6">FMN-dependent NADH-azoreductase</fullName>
        <ecNumber evidence="6">1.7.1.17</ecNumber>
    </alternativeName>
</protein>
<feature type="domain" description="Flavodoxin-like fold" evidence="7">
    <location>
        <begin position="2"/>
        <end position="203"/>
    </location>
</feature>
<comment type="function">
    <text evidence="6">Also exhibits azoreductase activity. Catalyzes the reductive cleavage of the azo bond in aromatic azo compounds to the corresponding amines.</text>
</comment>
<comment type="function">
    <text evidence="6">Quinone reductase that provides resistance to thiol-specific stress caused by electrophilic quinones.</text>
</comment>
<keyword evidence="1 6" id="KW-0285">Flavoprotein</keyword>
<evidence type="ECO:0000259" key="7">
    <source>
        <dbReference type="Pfam" id="PF02525"/>
    </source>
</evidence>
<dbReference type="Pfam" id="PF02525">
    <property type="entry name" value="Flavodoxin_2"/>
    <property type="match status" value="1"/>
</dbReference>
<sequence>MSKVLIINASPRTDRSISRRLSKHFVESWINKQPTAQIIYRELGKGDIPHVTEAWIAGAFKPAHLRSEEDLEALKISDTLIKELKEADVIVVATPMYNWSVPSSLKAYIDQVIRVNETIQITGIPADPYRGLLQNKSVYLLISRGNSGYSKGEFNAHLNFQSDYLKTVFHIMGIDDVQELLFEGIEFDRDTVETRLEAIRKTLDHLITPVR</sequence>
<keyword evidence="4 6" id="KW-0520">NAD</keyword>